<dbReference type="EMBL" id="LT607413">
    <property type="protein sequence ID" value="SCE96202.1"/>
    <property type="molecule type" value="Genomic_DNA"/>
</dbReference>
<accession>A0A1C4WJ20</accession>
<name>A0A1C4WJ20_MICEC</name>
<organism evidence="1 2">
    <name type="scientific">Micromonospora echinospora</name>
    <name type="common">Micromonospora purpurea</name>
    <dbReference type="NCBI Taxonomy" id="1877"/>
    <lineage>
        <taxon>Bacteria</taxon>
        <taxon>Bacillati</taxon>
        <taxon>Actinomycetota</taxon>
        <taxon>Actinomycetes</taxon>
        <taxon>Micromonosporales</taxon>
        <taxon>Micromonosporaceae</taxon>
        <taxon>Micromonospora</taxon>
    </lineage>
</organism>
<dbReference type="AlphaFoldDB" id="A0A1C4WJ20"/>
<sequence>MPRKAQDSASALAALLAADRVELAAEFFAYSFTTNLDDAFPRRAESELGGMLAEFAQVRLNKWLWRPTHEPDATVFRLLLEVVLLWERADLAARARSEPMEVALLMPGEALLRAEDPKAAVRSALRSARR</sequence>
<protein>
    <submittedName>
        <fullName evidence="1">Uncharacterized protein</fullName>
    </submittedName>
</protein>
<evidence type="ECO:0000313" key="1">
    <source>
        <dbReference type="EMBL" id="SCE96202.1"/>
    </source>
</evidence>
<gene>
    <name evidence="1" type="ORF">GA0070618_2238</name>
</gene>
<evidence type="ECO:0000313" key="2">
    <source>
        <dbReference type="Proteomes" id="UP000198253"/>
    </source>
</evidence>
<reference evidence="2" key="1">
    <citation type="submission" date="2016-06" db="EMBL/GenBank/DDBJ databases">
        <authorList>
            <person name="Varghese N."/>
            <person name="Submissions Spin"/>
        </authorList>
    </citation>
    <scope>NUCLEOTIDE SEQUENCE [LARGE SCALE GENOMIC DNA]</scope>
    <source>
        <strain evidence="2">DSM 43816</strain>
    </source>
</reference>
<dbReference type="OrthoDB" id="9937883at2"/>
<keyword evidence="2" id="KW-1185">Reference proteome</keyword>
<dbReference type="InParanoid" id="A0A1C4WJ20"/>
<dbReference type="RefSeq" id="WP_143740557.1">
    <property type="nucleotide sequence ID" value="NZ_LT607413.1"/>
</dbReference>
<proteinExistence type="predicted"/>
<dbReference type="Proteomes" id="UP000198253">
    <property type="component" value="Chromosome I"/>
</dbReference>